<evidence type="ECO:0000313" key="2">
    <source>
        <dbReference type="Proteomes" id="UP000799536"/>
    </source>
</evidence>
<proteinExistence type="predicted"/>
<accession>A0A9P4MQL2</accession>
<reference evidence="1" key="1">
    <citation type="journal article" date="2020" name="Stud. Mycol.">
        <title>101 Dothideomycetes genomes: a test case for predicting lifestyles and emergence of pathogens.</title>
        <authorList>
            <person name="Haridas S."/>
            <person name="Albert R."/>
            <person name="Binder M."/>
            <person name="Bloem J."/>
            <person name="Labutti K."/>
            <person name="Salamov A."/>
            <person name="Andreopoulos B."/>
            <person name="Baker S."/>
            <person name="Barry K."/>
            <person name="Bills G."/>
            <person name="Bluhm B."/>
            <person name="Cannon C."/>
            <person name="Castanera R."/>
            <person name="Culley D."/>
            <person name="Daum C."/>
            <person name="Ezra D."/>
            <person name="Gonzalez J."/>
            <person name="Henrissat B."/>
            <person name="Kuo A."/>
            <person name="Liang C."/>
            <person name="Lipzen A."/>
            <person name="Lutzoni F."/>
            <person name="Magnuson J."/>
            <person name="Mondo S."/>
            <person name="Nolan M."/>
            <person name="Ohm R."/>
            <person name="Pangilinan J."/>
            <person name="Park H.-J."/>
            <person name="Ramirez L."/>
            <person name="Alfaro M."/>
            <person name="Sun H."/>
            <person name="Tritt A."/>
            <person name="Yoshinaga Y."/>
            <person name="Zwiers L.-H."/>
            <person name="Turgeon B."/>
            <person name="Goodwin S."/>
            <person name="Spatafora J."/>
            <person name="Crous P."/>
            <person name="Grigoriev I."/>
        </authorList>
    </citation>
    <scope>NUCLEOTIDE SEQUENCE</scope>
    <source>
        <strain evidence="1">ATCC 74209</strain>
    </source>
</reference>
<comment type="caution">
    <text evidence="1">The sequence shown here is derived from an EMBL/GenBank/DDBJ whole genome shotgun (WGS) entry which is preliminary data.</text>
</comment>
<evidence type="ECO:0000313" key="1">
    <source>
        <dbReference type="EMBL" id="KAF2201924.1"/>
    </source>
</evidence>
<dbReference type="EMBL" id="ML993956">
    <property type="protein sequence ID" value="KAF2201924.1"/>
    <property type="molecule type" value="Genomic_DNA"/>
</dbReference>
<organism evidence="1 2">
    <name type="scientific">Delitschia confertaspora ATCC 74209</name>
    <dbReference type="NCBI Taxonomy" id="1513339"/>
    <lineage>
        <taxon>Eukaryota</taxon>
        <taxon>Fungi</taxon>
        <taxon>Dikarya</taxon>
        <taxon>Ascomycota</taxon>
        <taxon>Pezizomycotina</taxon>
        <taxon>Dothideomycetes</taxon>
        <taxon>Pleosporomycetidae</taxon>
        <taxon>Pleosporales</taxon>
        <taxon>Delitschiaceae</taxon>
        <taxon>Delitschia</taxon>
    </lineage>
</organism>
<dbReference type="Proteomes" id="UP000799536">
    <property type="component" value="Unassembled WGS sequence"/>
</dbReference>
<protein>
    <submittedName>
        <fullName evidence="1">Uncharacterized protein</fullName>
    </submittedName>
</protein>
<gene>
    <name evidence="1" type="ORF">GQ43DRAFT_17577</name>
</gene>
<dbReference type="AlphaFoldDB" id="A0A9P4MQL2"/>
<keyword evidence="2" id="KW-1185">Reference proteome</keyword>
<sequence>MERHCASTLIFLSSQVHDGRASPCFSPAMCILKAPDPSMARVSHELLHHLVASPVFFSDKSPHAHPHKAPNLETHRTRGAFRYQHNSLAAPSPGGELIYASLPF</sequence>
<name>A0A9P4MQL2_9PLEO</name>